<dbReference type="GO" id="GO:0022857">
    <property type="term" value="F:transmembrane transporter activity"/>
    <property type="evidence" value="ECO:0007669"/>
    <property type="project" value="InterPro"/>
</dbReference>
<keyword evidence="6 7" id="KW-0472">Membrane</keyword>
<feature type="transmembrane region" description="Helical" evidence="7">
    <location>
        <begin position="371"/>
        <end position="391"/>
    </location>
</feature>
<dbReference type="GO" id="GO:0005886">
    <property type="term" value="C:plasma membrane"/>
    <property type="evidence" value="ECO:0007669"/>
    <property type="project" value="UniProtKB-SubCell"/>
</dbReference>
<feature type="transmembrane region" description="Helical" evidence="7">
    <location>
        <begin position="281"/>
        <end position="300"/>
    </location>
</feature>
<comment type="subcellular location">
    <subcellularLocation>
        <location evidence="1">Cell membrane</location>
        <topology evidence="1">Multi-pass membrane protein</topology>
    </subcellularLocation>
</comment>
<dbReference type="AlphaFoldDB" id="A0A3P1TDA0"/>
<feature type="transmembrane region" description="Helical" evidence="7">
    <location>
        <begin position="217"/>
        <end position="244"/>
    </location>
</feature>
<dbReference type="Pfam" id="PF07690">
    <property type="entry name" value="MFS_1"/>
    <property type="match status" value="1"/>
</dbReference>
<protein>
    <submittedName>
        <fullName evidence="8">MFS transporter</fullName>
    </submittedName>
</protein>
<evidence type="ECO:0000313" key="9">
    <source>
        <dbReference type="Proteomes" id="UP000280819"/>
    </source>
</evidence>
<evidence type="ECO:0000256" key="4">
    <source>
        <dbReference type="ARBA" id="ARBA00022692"/>
    </source>
</evidence>
<evidence type="ECO:0000256" key="1">
    <source>
        <dbReference type="ARBA" id="ARBA00004651"/>
    </source>
</evidence>
<organism evidence="8 9">
    <name type="scientific">Arachnia propionica</name>
    <dbReference type="NCBI Taxonomy" id="1750"/>
    <lineage>
        <taxon>Bacteria</taxon>
        <taxon>Bacillati</taxon>
        <taxon>Actinomycetota</taxon>
        <taxon>Actinomycetes</taxon>
        <taxon>Propionibacteriales</taxon>
        <taxon>Propionibacteriaceae</taxon>
        <taxon>Arachnia</taxon>
    </lineage>
</organism>
<evidence type="ECO:0000256" key="3">
    <source>
        <dbReference type="ARBA" id="ARBA00022475"/>
    </source>
</evidence>
<dbReference type="CDD" id="cd06173">
    <property type="entry name" value="MFS_MefA_like"/>
    <property type="match status" value="1"/>
</dbReference>
<feature type="transmembrane region" description="Helical" evidence="7">
    <location>
        <begin position="306"/>
        <end position="326"/>
    </location>
</feature>
<feature type="transmembrane region" description="Helical" evidence="7">
    <location>
        <begin position="167"/>
        <end position="185"/>
    </location>
</feature>
<dbReference type="PANTHER" id="PTHR43266:SF2">
    <property type="entry name" value="MAJOR FACILITATOR SUPERFAMILY (MFS) PROFILE DOMAIN-CONTAINING PROTEIN"/>
    <property type="match status" value="1"/>
</dbReference>
<evidence type="ECO:0000313" key="8">
    <source>
        <dbReference type="EMBL" id="RRD07432.1"/>
    </source>
</evidence>
<reference evidence="8 9" key="1">
    <citation type="submission" date="2018-11" db="EMBL/GenBank/DDBJ databases">
        <title>Genomes From Bacteria Associated with the Canine Oral Cavity: a Test Case for Automated Genome-Based Taxonomic Assignment.</title>
        <authorList>
            <person name="Coil D.A."/>
            <person name="Jospin G."/>
            <person name="Darling A.E."/>
            <person name="Wallis C."/>
            <person name="Davis I.J."/>
            <person name="Harris S."/>
            <person name="Eisen J.A."/>
            <person name="Holcombe L.J."/>
            <person name="O'Flynn C."/>
        </authorList>
    </citation>
    <scope>NUCLEOTIDE SEQUENCE [LARGE SCALE GENOMIC DNA]</scope>
    <source>
        <strain evidence="8 9">OH887_COT-365</strain>
    </source>
</reference>
<feature type="transmembrane region" description="Helical" evidence="7">
    <location>
        <begin position="346"/>
        <end position="365"/>
    </location>
</feature>
<dbReference type="OrthoDB" id="4368225at2"/>
<sequence length="415" mass="43770">MRHALANRTYARLFAAQVVALLGTGLLTVALGLLAFELAGQDAGEVLATALSIRILAYVTISPVMTAVASRLPRTTVLVTADVVRALMALALPLVNSTWQIYVLVFLLQAASATFTPAFQATIPQVLPDEEDYTVALSLSRLAYDLESLLSPVVAALLLAVMSFHQLFIGTAAGFLGSIVLVLLARPPAPESQPATPFLERLTRGVRIFIRSSELRGLLAFNLVVACGIAMVLVNTVVLVAGVLRADESRVAWLLAANGAGSMLTALALPRVLTRLSDLEVMIFGAVLSAGGLGLVALAIDTPAGRAQWIWLTVTWALLGMATSMVSTPSARVIRRAAAPSDHPALFAAQFSLSHACYLLTYPAAGWLGTAIGLPLTAVLLSALATVALVVSAPLMGRIHRADRVVDREEDSRKP</sequence>
<keyword evidence="3" id="KW-1003">Cell membrane</keyword>
<accession>A0A3P1TDA0</accession>
<dbReference type="Proteomes" id="UP000280819">
    <property type="component" value="Unassembled WGS sequence"/>
</dbReference>
<dbReference type="InterPro" id="IPR011701">
    <property type="entry name" value="MFS"/>
</dbReference>
<dbReference type="EMBL" id="RQZG01000001">
    <property type="protein sequence ID" value="RRD07432.1"/>
    <property type="molecule type" value="Genomic_DNA"/>
</dbReference>
<dbReference type="PANTHER" id="PTHR43266">
    <property type="entry name" value="MACROLIDE-EFFLUX PROTEIN"/>
    <property type="match status" value="1"/>
</dbReference>
<dbReference type="SUPFAM" id="SSF103473">
    <property type="entry name" value="MFS general substrate transporter"/>
    <property type="match status" value="1"/>
</dbReference>
<keyword evidence="4 7" id="KW-0812">Transmembrane</keyword>
<keyword evidence="5 7" id="KW-1133">Transmembrane helix</keyword>
<evidence type="ECO:0000256" key="5">
    <source>
        <dbReference type="ARBA" id="ARBA00022989"/>
    </source>
</evidence>
<proteinExistence type="predicted"/>
<feature type="transmembrane region" description="Helical" evidence="7">
    <location>
        <begin position="76"/>
        <end position="95"/>
    </location>
</feature>
<dbReference type="InterPro" id="IPR036259">
    <property type="entry name" value="MFS_trans_sf"/>
</dbReference>
<name>A0A3P1TDA0_9ACTN</name>
<feature type="transmembrane region" description="Helical" evidence="7">
    <location>
        <begin position="250"/>
        <end position="269"/>
    </location>
</feature>
<keyword evidence="2" id="KW-0813">Transport</keyword>
<evidence type="ECO:0000256" key="7">
    <source>
        <dbReference type="SAM" id="Phobius"/>
    </source>
</evidence>
<feature type="transmembrane region" description="Helical" evidence="7">
    <location>
        <begin position="12"/>
        <end position="34"/>
    </location>
</feature>
<evidence type="ECO:0000256" key="6">
    <source>
        <dbReference type="ARBA" id="ARBA00023136"/>
    </source>
</evidence>
<evidence type="ECO:0000256" key="2">
    <source>
        <dbReference type="ARBA" id="ARBA00022448"/>
    </source>
</evidence>
<dbReference type="RefSeq" id="WP_124842640.1">
    <property type="nucleotide sequence ID" value="NZ_RQZG01000001.1"/>
</dbReference>
<comment type="caution">
    <text evidence="8">The sequence shown here is derived from an EMBL/GenBank/DDBJ whole genome shotgun (WGS) entry which is preliminary data.</text>
</comment>
<gene>
    <name evidence="8" type="ORF">EII34_02290</name>
</gene>
<feature type="transmembrane region" description="Helical" evidence="7">
    <location>
        <begin position="46"/>
        <end position="69"/>
    </location>
</feature>
<dbReference type="Gene3D" id="1.20.1250.20">
    <property type="entry name" value="MFS general substrate transporter like domains"/>
    <property type="match status" value="1"/>
</dbReference>